<keyword evidence="4" id="KW-1185">Reference proteome</keyword>
<dbReference type="Pfam" id="PF13349">
    <property type="entry name" value="DUF4097"/>
    <property type="match status" value="1"/>
</dbReference>
<dbReference type="EMBL" id="JAAKZV010000134">
    <property type="protein sequence ID" value="NGN67284.1"/>
    <property type="molecule type" value="Genomic_DNA"/>
</dbReference>
<dbReference type="AlphaFoldDB" id="A0A6G4U530"/>
<evidence type="ECO:0000313" key="3">
    <source>
        <dbReference type="EMBL" id="NGN67284.1"/>
    </source>
</evidence>
<feature type="domain" description="DUF4097" evidence="2">
    <location>
        <begin position="57"/>
        <end position="264"/>
    </location>
</feature>
<sequence length="290" mass="29621">MAREHQVSSPQALDFDGPVDTLKVRLVGGAVNIVGSEGPGARLEITEIDGPPLEVTHEDGQLTVTYEDMGWKGFLQRLERKGWRRRAVVSLAVPEGTRVEVGVVTASAVVSGITGRTDVRGVSGDATITGIAGDIRAETVSGNLDAQGITGDLRFSSVSGALTVVDGALSAAKADSVSGDMVLDLAQGVRDAGIRISTVSGDVALRLPESASLTVDAGTASGAVSNAFDELQVNGAWGAKNISGRLGDGKGKLGVNTVSGAVALLRRPPVDDGPPGDHPADAEPSDKKVL</sequence>
<feature type="region of interest" description="Disordered" evidence="1">
    <location>
        <begin position="266"/>
        <end position="290"/>
    </location>
</feature>
<protein>
    <submittedName>
        <fullName evidence="3">DUF4097 domain-containing protein</fullName>
    </submittedName>
</protein>
<gene>
    <name evidence="3" type="ORF">G5C51_25680</name>
</gene>
<feature type="compositionally biased region" description="Basic and acidic residues" evidence="1">
    <location>
        <begin position="278"/>
        <end position="290"/>
    </location>
</feature>
<dbReference type="InterPro" id="IPR025164">
    <property type="entry name" value="Toastrack_DUF4097"/>
</dbReference>
<organism evidence="3 4">
    <name type="scientific">Streptomyces coryli</name>
    <dbReference type="NCBI Taxonomy" id="1128680"/>
    <lineage>
        <taxon>Bacteria</taxon>
        <taxon>Bacillati</taxon>
        <taxon>Actinomycetota</taxon>
        <taxon>Actinomycetes</taxon>
        <taxon>Kitasatosporales</taxon>
        <taxon>Streptomycetaceae</taxon>
        <taxon>Streptomyces</taxon>
    </lineage>
</organism>
<proteinExistence type="predicted"/>
<evidence type="ECO:0000259" key="2">
    <source>
        <dbReference type="Pfam" id="PF13349"/>
    </source>
</evidence>
<dbReference type="RefSeq" id="WP_165240581.1">
    <property type="nucleotide sequence ID" value="NZ_JAAKZV010000134.1"/>
</dbReference>
<evidence type="ECO:0000256" key="1">
    <source>
        <dbReference type="SAM" id="MobiDB-lite"/>
    </source>
</evidence>
<reference evidence="3 4" key="1">
    <citation type="submission" date="2020-02" db="EMBL/GenBank/DDBJ databases">
        <title>Whole-genome analyses of novel actinobacteria.</title>
        <authorList>
            <person name="Sahin N."/>
        </authorList>
    </citation>
    <scope>NUCLEOTIDE SEQUENCE [LARGE SCALE GENOMIC DNA]</scope>
    <source>
        <strain evidence="3 4">A7024</strain>
    </source>
</reference>
<comment type="caution">
    <text evidence="3">The sequence shown here is derived from an EMBL/GenBank/DDBJ whole genome shotgun (WGS) entry which is preliminary data.</text>
</comment>
<accession>A0A6G4U530</accession>
<evidence type="ECO:0000313" key="4">
    <source>
        <dbReference type="Proteomes" id="UP000481583"/>
    </source>
</evidence>
<name>A0A6G4U530_9ACTN</name>
<dbReference type="Proteomes" id="UP000481583">
    <property type="component" value="Unassembled WGS sequence"/>
</dbReference>